<gene>
    <name evidence="2" type="ORF">DICPUDRAFT_25268</name>
</gene>
<dbReference type="VEuPathDB" id="AmoebaDB:DICPUDRAFT_25268"/>
<keyword evidence="1" id="KW-0677">Repeat</keyword>
<dbReference type="Pfam" id="PF05725">
    <property type="entry name" value="FNIP"/>
    <property type="match status" value="4"/>
</dbReference>
<dbReference type="Proteomes" id="UP000001064">
    <property type="component" value="Unassembled WGS sequence"/>
</dbReference>
<evidence type="ECO:0008006" key="4">
    <source>
        <dbReference type="Google" id="ProtNLM"/>
    </source>
</evidence>
<dbReference type="InterPro" id="IPR051251">
    <property type="entry name" value="STK_FNIP-Repeat"/>
</dbReference>
<dbReference type="PANTHER" id="PTHR32134:SF173">
    <property type="entry name" value="FNIP REPEAT-CONTAINING PROTEIN-RELATED"/>
    <property type="match status" value="1"/>
</dbReference>
<dbReference type="EMBL" id="GL870943">
    <property type="protein sequence ID" value="EGC40326.1"/>
    <property type="molecule type" value="Genomic_DNA"/>
</dbReference>
<dbReference type="OrthoDB" id="439743at2759"/>
<dbReference type="AlphaFoldDB" id="F0Z6V1"/>
<reference evidence="3" key="1">
    <citation type="journal article" date="2011" name="Genome Biol.">
        <title>Comparative genomics of the social amoebae Dictyostelium discoideum and Dictyostelium purpureum.</title>
        <authorList>
            <consortium name="US DOE Joint Genome Institute (JGI-PGF)"/>
            <person name="Sucgang R."/>
            <person name="Kuo A."/>
            <person name="Tian X."/>
            <person name="Salerno W."/>
            <person name="Parikh A."/>
            <person name="Feasley C.L."/>
            <person name="Dalin E."/>
            <person name="Tu H."/>
            <person name="Huang E."/>
            <person name="Barry K."/>
            <person name="Lindquist E."/>
            <person name="Shapiro H."/>
            <person name="Bruce D."/>
            <person name="Schmutz J."/>
            <person name="Salamov A."/>
            <person name="Fey P."/>
            <person name="Gaudet P."/>
            <person name="Anjard C."/>
            <person name="Babu M.M."/>
            <person name="Basu S."/>
            <person name="Bushmanova Y."/>
            <person name="van der Wel H."/>
            <person name="Katoh-Kurasawa M."/>
            <person name="Dinh C."/>
            <person name="Coutinho P.M."/>
            <person name="Saito T."/>
            <person name="Elias M."/>
            <person name="Schaap P."/>
            <person name="Kay R.R."/>
            <person name="Henrissat B."/>
            <person name="Eichinger L."/>
            <person name="Rivero F."/>
            <person name="Putnam N.H."/>
            <person name="West C.M."/>
            <person name="Loomis W.F."/>
            <person name="Chisholm R.L."/>
            <person name="Shaulsky G."/>
            <person name="Strassmann J.E."/>
            <person name="Queller D.C."/>
            <person name="Kuspa A."/>
            <person name="Grigoriev I.V."/>
        </authorList>
    </citation>
    <scope>NUCLEOTIDE SEQUENCE [LARGE SCALE GENOMIC DNA]</scope>
    <source>
        <strain evidence="3">QSDP1</strain>
    </source>
</reference>
<dbReference type="GeneID" id="10503558"/>
<accession>F0Z6V1</accession>
<evidence type="ECO:0000256" key="1">
    <source>
        <dbReference type="ARBA" id="ARBA00022737"/>
    </source>
</evidence>
<dbReference type="KEGG" id="dpp:DICPUDRAFT_25268"/>
<dbReference type="InterPro" id="IPR008615">
    <property type="entry name" value="FNIP"/>
</dbReference>
<proteinExistence type="predicted"/>
<name>F0Z6V1_DICPU</name>
<dbReference type="RefSeq" id="XP_003283077.1">
    <property type="nucleotide sequence ID" value="XM_003283029.1"/>
</dbReference>
<keyword evidence="3" id="KW-1185">Reference proteome</keyword>
<dbReference type="InParanoid" id="F0Z6V1"/>
<evidence type="ECO:0000313" key="2">
    <source>
        <dbReference type="EMBL" id="EGC40326.1"/>
    </source>
</evidence>
<dbReference type="PANTHER" id="PTHR32134">
    <property type="entry name" value="FNIP REPEAT-CONTAINING PROTEIN"/>
    <property type="match status" value="1"/>
</dbReference>
<protein>
    <recommendedName>
        <fullName evidence="4">FNIP repeat-containing protein</fullName>
    </recommendedName>
</protein>
<evidence type="ECO:0000313" key="3">
    <source>
        <dbReference type="Proteomes" id="UP000001064"/>
    </source>
</evidence>
<dbReference type="SUPFAM" id="SSF52058">
    <property type="entry name" value="L domain-like"/>
    <property type="match status" value="1"/>
</dbReference>
<organism evidence="2 3">
    <name type="scientific">Dictyostelium purpureum</name>
    <name type="common">Slime mold</name>
    <dbReference type="NCBI Taxonomy" id="5786"/>
    <lineage>
        <taxon>Eukaryota</taxon>
        <taxon>Amoebozoa</taxon>
        <taxon>Evosea</taxon>
        <taxon>Eumycetozoa</taxon>
        <taxon>Dictyostelia</taxon>
        <taxon>Dictyosteliales</taxon>
        <taxon>Dictyosteliaceae</taxon>
        <taxon>Dictyostelium</taxon>
    </lineage>
</organism>
<sequence length="235" mass="26844">MQLLKFKKNGVLKVDSLKDIYGNKKILKDYITTLHIDSNKPIKDFQLPQYIETLTFDQFNRPISLNLLPHSITDLDLGFHFNHPIQPNTLPPSLKTLAFSNKFNQLLSDGVIPVSVETLIFGDSFNQSISPGHLPPLLKTLIFGCNFNQTIKENCIPKSVRVLEFGFNFNQKFLREGIIPEGVVELEFGFSFKNNIGIGIIPSTVRKLRFRNKEMKLKIDLRNYKSITTVIFSNS</sequence>